<organism evidence="2 3">
    <name type="scientific">Triangularia setosa</name>
    <dbReference type="NCBI Taxonomy" id="2587417"/>
    <lineage>
        <taxon>Eukaryota</taxon>
        <taxon>Fungi</taxon>
        <taxon>Dikarya</taxon>
        <taxon>Ascomycota</taxon>
        <taxon>Pezizomycotina</taxon>
        <taxon>Sordariomycetes</taxon>
        <taxon>Sordariomycetidae</taxon>
        <taxon>Sordariales</taxon>
        <taxon>Podosporaceae</taxon>
        <taxon>Triangularia</taxon>
    </lineage>
</organism>
<comment type="caution">
    <text evidence="2">The sequence shown here is derived from an EMBL/GenBank/DDBJ whole genome shotgun (WGS) entry which is preliminary data.</text>
</comment>
<dbReference type="AlphaFoldDB" id="A0AAN6WH89"/>
<evidence type="ECO:0000313" key="3">
    <source>
        <dbReference type="Proteomes" id="UP001302321"/>
    </source>
</evidence>
<evidence type="ECO:0000256" key="1">
    <source>
        <dbReference type="SAM" id="MobiDB-lite"/>
    </source>
</evidence>
<keyword evidence="3" id="KW-1185">Reference proteome</keyword>
<gene>
    <name evidence="2" type="ORF">QBC36DRAFT_175795</name>
</gene>
<feature type="region of interest" description="Disordered" evidence="1">
    <location>
        <begin position="109"/>
        <end position="132"/>
    </location>
</feature>
<evidence type="ECO:0000313" key="2">
    <source>
        <dbReference type="EMBL" id="KAK4181201.1"/>
    </source>
</evidence>
<accession>A0AAN6WH89</accession>
<sequence>MFFRHLGCCRCLSDPANHIGIESELSLAAQFYQDPRIALQRTDLSNTPAWKSGVGLPALSAPLGAVFSDTNMEYAMAVVDITDLKAIRYGIIAFRSTIVIYVSEPPQELDEYNDRGDGDPSGPQELRLEENRTRDPLPAAAYMAKFGYELCDELVKNFDTVVLVDYSALDQIWPLSNAESLDHPASLIEEDSDLLSLASPLPMNHISTSLPSTNLSSLAIEAAIETTLTPPTSISLTIDSLHDSTTAIIDALLAKPTFKSLYLLQFPTRISDTPSKTFFSTLTNHPGKPLSHFTKLHISALYSSAFLDPPFIPHSTNPPFLPTYPLLHLFTRQLSQYHPH</sequence>
<reference evidence="2" key="1">
    <citation type="journal article" date="2023" name="Mol. Phylogenet. Evol.">
        <title>Genome-scale phylogeny and comparative genomics of the fungal order Sordariales.</title>
        <authorList>
            <person name="Hensen N."/>
            <person name="Bonometti L."/>
            <person name="Westerberg I."/>
            <person name="Brannstrom I.O."/>
            <person name="Guillou S."/>
            <person name="Cros-Aarteil S."/>
            <person name="Calhoun S."/>
            <person name="Haridas S."/>
            <person name="Kuo A."/>
            <person name="Mondo S."/>
            <person name="Pangilinan J."/>
            <person name="Riley R."/>
            <person name="LaButti K."/>
            <person name="Andreopoulos B."/>
            <person name="Lipzen A."/>
            <person name="Chen C."/>
            <person name="Yan M."/>
            <person name="Daum C."/>
            <person name="Ng V."/>
            <person name="Clum A."/>
            <person name="Steindorff A."/>
            <person name="Ohm R.A."/>
            <person name="Martin F."/>
            <person name="Silar P."/>
            <person name="Natvig D.O."/>
            <person name="Lalanne C."/>
            <person name="Gautier V."/>
            <person name="Ament-Velasquez S.L."/>
            <person name="Kruys A."/>
            <person name="Hutchinson M.I."/>
            <person name="Powell A.J."/>
            <person name="Barry K."/>
            <person name="Miller A.N."/>
            <person name="Grigoriev I.V."/>
            <person name="Debuchy R."/>
            <person name="Gladieux P."/>
            <person name="Hiltunen Thoren M."/>
            <person name="Johannesson H."/>
        </authorList>
    </citation>
    <scope>NUCLEOTIDE SEQUENCE</scope>
    <source>
        <strain evidence="2">CBS 892.96</strain>
    </source>
</reference>
<dbReference type="Proteomes" id="UP001302321">
    <property type="component" value="Unassembled WGS sequence"/>
</dbReference>
<proteinExistence type="predicted"/>
<name>A0AAN6WH89_9PEZI</name>
<protein>
    <submittedName>
        <fullName evidence="2">Uncharacterized protein</fullName>
    </submittedName>
</protein>
<reference evidence="2" key="2">
    <citation type="submission" date="2023-05" db="EMBL/GenBank/DDBJ databases">
        <authorList>
            <consortium name="Lawrence Berkeley National Laboratory"/>
            <person name="Steindorff A."/>
            <person name="Hensen N."/>
            <person name="Bonometti L."/>
            <person name="Westerberg I."/>
            <person name="Brannstrom I.O."/>
            <person name="Guillou S."/>
            <person name="Cros-Aarteil S."/>
            <person name="Calhoun S."/>
            <person name="Haridas S."/>
            <person name="Kuo A."/>
            <person name="Mondo S."/>
            <person name="Pangilinan J."/>
            <person name="Riley R."/>
            <person name="Labutti K."/>
            <person name="Andreopoulos B."/>
            <person name="Lipzen A."/>
            <person name="Chen C."/>
            <person name="Yanf M."/>
            <person name="Daum C."/>
            <person name="Ng V."/>
            <person name="Clum A."/>
            <person name="Ohm R."/>
            <person name="Martin F."/>
            <person name="Silar P."/>
            <person name="Natvig D."/>
            <person name="Lalanne C."/>
            <person name="Gautier V."/>
            <person name="Ament-Velasquez S.L."/>
            <person name="Kruys A."/>
            <person name="Hutchinson M.I."/>
            <person name="Powell A.J."/>
            <person name="Barry K."/>
            <person name="Miller A.N."/>
            <person name="Grigoriev I.V."/>
            <person name="Debuchy R."/>
            <person name="Gladieux P."/>
            <person name="Thoren M.H."/>
            <person name="Johannesson H."/>
        </authorList>
    </citation>
    <scope>NUCLEOTIDE SEQUENCE</scope>
    <source>
        <strain evidence="2">CBS 892.96</strain>
    </source>
</reference>
<dbReference type="EMBL" id="MU866089">
    <property type="protein sequence ID" value="KAK4181201.1"/>
    <property type="molecule type" value="Genomic_DNA"/>
</dbReference>